<dbReference type="GO" id="GO:0005525">
    <property type="term" value="F:GTP binding"/>
    <property type="evidence" value="ECO:0007669"/>
    <property type="project" value="InterPro"/>
</dbReference>
<sequence>MLLVAITGRKKSGKTRLAESLANTLSGKWKVAFMKHIHHAGEPLDRVGSDTYRLTEAGAKAVIGVSPDAIFLRAKMNGEDFDLALKLLEVVCSDCELVLIEGFHTLLSKRDEVTRIYVAQDDDEASSVAKESPAPSFIYCESCKIEEASGIKILKSVKELADVIEEMLVG</sequence>
<dbReference type="SUPFAM" id="SSF52540">
    <property type="entry name" value="P-loop containing nucleoside triphosphate hydrolases"/>
    <property type="match status" value="1"/>
</dbReference>
<feature type="domain" description="Molybdopterin-guanine dinucleotide biosynthesis protein B (MobB)" evidence="1">
    <location>
        <begin position="4"/>
        <end position="120"/>
    </location>
</feature>
<dbReference type="Pfam" id="PF03205">
    <property type="entry name" value="MobB"/>
    <property type="match status" value="1"/>
</dbReference>
<dbReference type="Proteomes" id="UP000885664">
    <property type="component" value="Unassembled WGS sequence"/>
</dbReference>
<dbReference type="PANTHER" id="PTHR40072:SF1">
    <property type="entry name" value="MOLYBDOPTERIN-GUANINE DINUCLEOTIDE BIOSYNTHESIS ADAPTER PROTEIN"/>
    <property type="match status" value="1"/>
</dbReference>
<evidence type="ECO:0000259" key="1">
    <source>
        <dbReference type="Pfam" id="PF03205"/>
    </source>
</evidence>
<dbReference type="EMBL" id="DSFE01000085">
    <property type="protein sequence ID" value="HEU97978.1"/>
    <property type="molecule type" value="Genomic_DNA"/>
</dbReference>
<evidence type="ECO:0000313" key="2">
    <source>
        <dbReference type="EMBL" id="HEU97978.1"/>
    </source>
</evidence>
<dbReference type="InterPro" id="IPR004435">
    <property type="entry name" value="MobB_dom"/>
</dbReference>
<dbReference type="PANTHER" id="PTHR40072">
    <property type="entry name" value="MOLYBDOPTERIN-GUANINE DINUCLEOTIDE BIOSYNTHESIS ADAPTER PROTEIN-RELATED"/>
    <property type="match status" value="1"/>
</dbReference>
<dbReference type="InterPro" id="IPR027417">
    <property type="entry name" value="P-loop_NTPase"/>
</dbReference>
<accession>A0A7C2YTK9</accession>
<proteinExistence type="predicted"/>
<gene>
    <name evidence="2" type="ORF">ENO36_03885</name>
</gene>
<organism evidence="2">
    <name type="scientific">Fervidicoccus fontis</name>
    <dbReference type="NCBI Taxonomy" id="683846"/>
    <lineage>
        <taxon>Archaea</taxon>
        <taxon>Thermoproteota</taxon>
        <taxon>Thermoprotei</taxon>
        <taxon>Fervidicoccales</taxon>
        <taxon>Fervidicoccaceae</taxon>
        <taxon>Fervidicoccus</taxon>
    </lineage>
</organism>
<reference evidence="2" key="1">
    <citation type="journal article" date="2020" name="mSystems">
        <title>Genome- and Community-Level Interaction Insights into Carbon Utilization and Element Cycling Functions of Hydrothermarchaeota in Hydrothermal Sediment.</title>
        <authorList>
            <person name="Zhou Z."/>
            <person name="Liu Y."/>
            <person name="Xu W."/>
            <person name="Pan J."/>
            <person name="Luo Z.H."/>
            <person name="Li M."/>
        </authorList>
    </citation>
    <scope>NUCLEOTIDE SEQUENCE [LARGE SCALE GENOMIC DNA]</scope>
    <source>
        <strain evidence="2">SpSt-1259</strain>
    </source>
</reference>
<dbReference type="GO" id="GO:0006777">
    <property type="term" value="P:Mo-molybdopterin cofactor biosynthetic process"/>
    <property type="evidence" value="ECO:0007669"/>
    <property type="project" value="InterPro"/>
</dbReference>
<dbReference type="InterPro" id="IPR052539">
    <property type="entry name" value="MGD_biosynthesis_adapter"/>
</dbReference>
<dbReference type="Gene3D" id="3.40.50.300">
    <property type="entry name" value="P-loop containing nucleotide triphosphate hydrolases"/>
    <property type="match status" value="1"/>
</dbReference>
<comment type="caution">
    <text evidence="2">The sequence shown here is derived from an EMBL/GenBank/DDBJ whole genome shotgun (WGS) entry which is preliminary data.</text>
</comment>
<name>A0A7C2YTK9_9CREN</name>
<protein>
    <recommendedName>
        <fullName evidence="1">Molybdopterin-guanine dinucleotide biosynthesis protein B (MobB) domain-containing protein</fullName>
    </recommendedName>
</protein>
<dbReference type="AlphaFoldDB" id="A0A7C2YTK9"/>